<evidence type="ECO:0000256" key="2">
    <source>
        <dbReference type="ARBA" id="ARBA00022723"/>
    </source>
</evidence>
<dbReference type="EMBL" id="MU001635">
    <property type="protein sequence ID" value="KAF2483550.1"/>
    <property type="molecule type" value="Genomic_DNA"/>
</dbReference>
<dbReference type="GO" id="GO:0008270">
    <property type="term" value="F:zinc ion binding"/>
    <property type="evidence" value="ECO:0007669"/>
    <property type="project" value="UniProtKB-KW"/>
</dbReference>
<dbReference type="OrthoDB" id="10018191at2759"/>
<protein>
    <recommendedName>
        <fullName evidence="8">C2H2-type domain-containing protein</fullName>
    </recommendedName>
</protein>
<dbReference type="InterPro" id="IPR013087">
    <property type="entry name" value="Znf_C2H2_type"/>
</dbReference>
<sequence length="58" mass="6785">RLYSCGKCSKAYSRIDHLTRHVRMHTQEKPYQCQICSKAFARADLLKRHTLGHAKDEP</sequence>
<organism evidence="9 10">
    <name type="scientific">Neohortaea acidophila</name>
    <dbReference type="NCBI Taxonomy" id="245834"/>
    <lineage>
        <taxon>Eukaryota</taxon>
        <taxon>Fungi</taxon>
        <taxon>Dikarya</taxon>
        <taxon>Ascomycota</taxon>
        <taxon>Pezizomycotina</taxon>
        <taxon>Dothideomycetes</taxon>
        <taxon>Dothideomycetidae</taxon>
        <taxon>Mycosphaerellales</taxon>
        <taxon>Teratosphaeriaceae</taxon>
        <taxon>Neohortaea</taxon>
    </lineage>
</organism>
<reference evidence="9" key="1">
    <citation type="journal article" date="2020" name="Stud. Mycol.">
        <title>101 Dothideomycetes genomes: a test case for predicting lifestyles and emergence of pathogens.</title>
        <authorList>
            <person name="Haridas S."/>
            <person name="Albert R."/>
            <person name="Binder M."/>
            <person name="Bloem J."/>
            <person name="Labutti K."/>
            <person name="Salamov A."/>
            <person name="Andreopoulos B."/>
            <person name="Baker S."/>
            <person name="Barry K."/>
            <person name="Bills G."/>
            <person name="Bluhm B."/>
            <person name="Cannon C."/>
            <person name="Castanera R."/>
            <person name="Culley D."/>
            <person name="Daum C."/>
            <person name="Ezra D."/>
            <person name="Gonzalez J."/>
            <person name="Henrissat B."/>
            <person name="Kuo A."/>
            <person name="Liang C."/>
            <person name="Lipzen A."/>
            <person name="Lutzoni F."/>
            <person name="Magnuson J."/>
            <person name="Mondo S."/>
            <person name="Nolan M."/>
            <person name="Ohm R."/>
            <person name="Pangilinan J."/>
            <person name="Park H.-J."/>
            <person name="Ramirez L."/>
            <person name="Alfaro M."/>
            <person name="Sun H."/>
            <person name="Tritt A."/>
            <person name="Yoshinaga Y."/>
            <person name="Zwiers L.-H."/>
            <person name="Turgeon B."/>
            <person name="Goodwin S."/>
            <person name="Spatafora J."/>
            <person name="Crous P."/>
            <person name="Grigoriev I."/>
        </authorList>
    </citation>
    <scope>NUCLEOTIDE SEQUENCE</scope>
    <source>
        <strain evidence="9">CBS 113389</strain>
    </source>
</reference>
<keyword evidence="2" id="KW-0479">Metal-binding</keyword>
<dbReference type="RefSeq" id="XP_033590120.1">
    <property type="nucleotide sequence ID" value="XM_033730230.1"/>
</dbReference>
<dbReference type="Pfam" id="PF13465">
    <property type="entry name" value="zf-H2C2_2"/>
    <property type="match status" value="1"/>
</dbReference>
<evidence type="ECO:0000313" key="9">
    <source>
        <dbReference type="EMBL" id="KAF2483550.1"/>
    </source>
</evidence>
<feature type="non-terminal residue" evidence="9">
    <location>
        <position position="58"/>
    </location>
</feature>
<dbReference type="PROSITE" id="PS50157">
    <property type="entry name" value="ZINC_FINGER_C2H2_2"/>
    <property type="match status" value="2"/>
</dbReference>
<dbReference type="PROSITE" id="PS00028">
    <property type="entry name" value="ZINC_FINGER_C2H2_1"/>
    <property type="match status" value="2"/>
</dbReference>
<evidence type="ECO:0000256" key="7">
    <source>
        <dbReference type="PROSITE-ProRule" id="PRU00042"/>
    </source>
</evidence>
<evidence type="ECO:0000256" key="5">
    <source>
        <dbReference type="ARBA" id="ARBA00022833"/>
    </source>
</evidence>
<dbReference type="GO" id="GO:0000981">
    <property type="term" value="F:DNA-binding transcription factor activity, RNA polymerase II-specific"/>
    <property type="evidence" value="ECO:0007669"/>
    <property type="project" value="InterPro"/>
</dbReference>
<evidence type="ECO:0000313" key="10">
    <source>
        <dbReference type="Proteomes" id="UP000799767"/>
    </source>
</evidence>
<dbReference type="GO" id="GO:0000785">
    <property type="term" value="C:chromatin"/>
    <property type="evidence" value="ECO:0007669"/>
    <property type="project" value="TreeGrafter"/>
</dbReference>
<dbReference type="FunFam" id="3.30.160.60:FF:000634">
    <property type="entry name" value="Zinc finger X-chromosomal protein"/>
    <property type="match status" value="1"/>
</dbReference>
<keyword evidence="4 7" id="KW-0863">Zinc-finger</keyword>
<dbReference type="GeneID" id="54471232"/>
<evidence type="ECO:0000256" key="6">
    <source>
        <dbReference type="ARBA" id="ARBA00023242"/>
    </source>
</evidence>
<name>A0A6A6PTX9_9PEZI</name>
<dbReference type="AlphaFoldDB" id="A0A6A6PTX9"/>
<evidence type="ECO:0000259" key="8">
    <source>
        <dbReference type="PROSITE" id="PS50157"/>
    </source>
</evidence>
<keyword evidence="6" id="KW-0539">Nucleus</keyword>
<gene>
    <name evidence="9" type="ORF">BDY17DRAFT_232062</name>
</gene>
<dbReference type="SMART" id="SM00355">
    <property type="entry name" value="ZnF_C2H2"/>
    <property type="match status" value="2"/>
</dbReference>
<feature type="domain" description="C2H2-type" evidence="8">
    <location>
        <begin position="3"/>
        <end position="30"/>
    </location>
</feature>
<keyword evidence="10" id="KW-1185">Reference proteome</keyword>
<feature type="non-terminal residue" evidence="9">
    <location>
        <position position="1"/>
    </location>
</feature>
<dbReference type="Gene3D" id="3.30.160.60">
    <property type="entry name" value="Classic Zinc Finger"/>
    <property type="match status" value="2"/>
</dbReference>
<dbReference type="Proteomes" id="UP000799767">
    <property type="component" value="Unassembled WGS sequence"/>
</dbReference>
<evidence type="ECO:0000256" key="1">
    <source>
        <dbReference type="ARBA" id="ARBA00004123"/>
    </source>
</evidence>
<accession>A0A6A6PTX9</accession>
<dbReference type="SUPFAM" id="SSF57667">
    <property type="entry name" value="beta-beta-alpha zinc fingers"/>
    <property type="match status" value="1"/>
</dbReference>
<comment type="subcellular location">
    <subcellularLocation>
        <location evidence="1">Nucleus</location>
    </subcellularLocation>
</comment>
<dbReference type="InterPro" id="IPR051059">
    <property type="entry name" value="VerF-like"/>
</dbReference>
<dbReference type="GO" id="GO:0005634">
    <property type="term" value="C:nucleus"/>
    <property type="evidence" value="ECO:0007669"/>
    <property type="project" value="UniProtKB-SubCell"/>
</dbReference>
<dbReference type="PANTHER" id="PTHR40626">
    <property type="entry name" value="MIP31509P"/>
    <property type="match status" value="1"/>
</dbReference>
<keyword evidence="3" id="KW-0677">Repeat</keyword>
<dbReference type="PANTHER" id="PTHR40626:SF11">
    <property type="entry name" value="ZINC FINGER PROTEIN YPR022C"/>
    <property type="match status" value="1"/>
</dbReference>
<keyword evidence="5" id="KW-0862">Zinc</keyword>
<dbReference type="GO" id="GO:0000978">
    <property type="term" value="F:RNA polymerase II cis-regulatory region sequence-specific DNA binding"/>
    <property type="evidence" value="ECO:0007669"/>
    <property type="project" value="InterPro"/>
</dbReference>
<dbReference type="InterPro" id="IPR036236">
    <property type="entry name" value="Znf_C2H2_sf"/>
</dbReference>
<dbReference type="FunFam" id="3.30.160.60:FF:001498">
    <property type="entry name" value="Zinc finger protein 404"/>
    <property type="match status" value="1"/>
</dbReference>
<evidence type="ECO:0000256" key="3">
    <source>
        <dbReference type="ARBA" id="ARBA00022737"/>
    </source>
</evidence>
<feature type="domain" description="C2H2-type" evidence="8">
    <location>
        <begin position="31"/>
        <end position="58"/>
    </location>
</feature>
<proteinExistence type="predicted"/>
<evidence type="ECO:0000256" key="4">
    <source>
        <dbReference type="ARBA" id="ARBA00022771"/>
    </source>
</evidence>